<accession>A0A6G1GK03</accession>
<feature type="compositionally biased region" description="Low complexity" evidence="1">
    <location>
        <begin position="72"/>
        <end position="91"/>
    </location>
</feature>
<organism evidence="2 3">
    <name type="scientific">Aulographum hederae CBS 113979</name>
    <dbReference type="NCBI Taxonomy" id="1176131"/>
    <lineage>
        <taxon>Eukaryota</taxon>
        <taxon>Fungi</taxon>
        <taxon>Dikarya</taxon>
        <taxon>Ascomycota</taxon>
        <taxon>Pezizomycotina</taxon>
        <taxon>Dothideomycetes</taxon>
        <taxon>Pleosporomycetidae</taxon>
        <taxon>Aulographales</taxon>
        <taxon>Aulographaceae</taxon>
    </lineage>
</organism>
<feature type="region of interest" description="Disordered" evidence="1">
    <location>
        <begin position="212"/>
        <end position="231"/>
    </location>
</feature>
<sequence length="607" mass="63157">MSEDPNTSQNFAVEATPAPGSKSYSSMMKSVIAMSKMKSGEEPRLTRSAIRIETPASTPTRVARTSRASPIASTKRAGTAAKTTTGSGKKSIIGATKPGPKPSATPIKTPTSKTKAKDSTKSHSKPDKLPSVAASAALEADDNSRVTGAFAQNKSSVGGPSKDKTQGIQSPINQSTAMLSDSDSDADYTPLNEGTSVGSSSDDSVLVIKATRKYRKSGKADKKKDANQDEEMMDYIVVKQNEDSVTQKASAEHGNGKAKASTIATKAATKAATVQVVVSKKSSKVINTPGSLKAANGNGKRTIEEPEASDKPSPKKQKSSISAPISAGDVNKNGKHTLGEIHATGQPSPARQQPKDAFLAISEGVKEYKPPNPYTDFLGGPRNKPAQTKLTAVTNSTSGSANSSGEVQNTQTKTKMTTKTNVGKGNPSEKKNTPSNVTANASRRVSTTGAQSGSHNASPVATDDTTSAAAIPTATLPASLAVTAPATAASTSTGANRPLPWFYGPSGLSDHEIAGVIQRTNSAAGNAGNAGYRYRFAEGFRDALMVQGAATSEQQMDEIVCLAIAMHDGFKYASEEKKKKAAEMEAAEMEVAEKQKTADKTQKKGKK</sequence>
<feature type="region of interest" description="Disordered" evidence="1">
    <location>
        <begin position="36"/>
        <end position="206"/>
    </location>
</feature>
<feature type="compositionally biased region" description="Low complexity" evidence="1">
    <location>
        <begin position="392"/>
        <end position="425"/>
    </location>
</feature>
<name>A0A6G1GK03_9PEZI</name>
<feature type="compositionally biased region" description="Polar residues" evidence="1">
    <location>
        <begin position="1"/>
        <end position="11"/>
    </location>
</feature>
<proteinExistence type="predicted"/>
<feature type="compositionally biased region" description="Basic and acidic residues" evidence="1">
    <location>
        <begin position="115"/>
        <end position="128"/>
    </location>
</feature>
<dbReference type="AlphaFoldDB" id="A0A6G1GK03"/>
<dbReference type="Proteomes" id="UP000800041">
    <property type="component" value="Unassembled WGS sequence"/>
</dbReference>
<keyword evidence="3" id="KW-1185">Reference proteome</keyword>
<feature type="compositionally biased region" description="Low complexity" evidence="1">
    <location>
        <begin position="194"/>
        <end position="205"/>
    </location>
</feature>
<feature type="region of interest" description="Disordered" evidence="1">
    <location>
        <begin position="585"/>
        <end position="607"/>
    </location>
</feature>
<gene>
    <name evidence="2" type="ORF">K402DRAFT_458328</name>
</gene>
<feature type="compositionally biased region" description="Basic and acidic residues" evidence="1">
    <location>
        <begin position="301"/>
        <end position="313"/>
    </location>
</feature>
<evidence type="ECO:0000256" key="1">
    <source>
        <dbReference type="SAM" id="MobiDB-lite"/>
    </source>
</evidence>
<evidence type="ECO:0000313" key="2">
    <source>
        <dbReference type="EMBL" id="KAF1981077.1"/>
    </source>
</evidence>
<feature type="compositionally biased region" description="Basic and acidic residues" evidence="1">
    <location>
        <begin position="591"/>
        <end position="607"/>
    </location>
</feature>
<reference evidence="2" key="1">
    <citation type="journal article" date="2020" name="Stud. Mycol.">
        <title>101 Dothideomycetes genomes: a test case for predicting lifestyles and emergence of pathogens.</title>
        <authorList>
            <person name="Haridas S."/>
            <person name="Albert R."/>
            <person name="Binder M."/>
            <person name="Bloem J."/>
            <person name="Labutti K."/>
            <person name="Salamov A."/>
            <person name="Andreopoulos B."/>
            <person name="Baker S."/>
            <person name="Barry K."/>
            <person name="Bills G."/>
            <person name="Bluhm B."/>
            <person name="Cannon C."/>
            <person name="Castanera R."/>
            <person name="Culley D."/>
            <person name="Daum C."/>
            <person name="Ezra D."/>
            <person name="Gonzalez J."/>
            <person name="Henrissat B."/>
            <person name="Kuo A."/>
            <person name="Liang C."/>
            <person name="Lipzen A."/>
            <person name="Lutzoni F."/>
            <person name="Magnuson J."/>
            <person name="Mondo S."/>
            <person name="Nolan M."/>
            <person name="Ohm R."/>
            <person name="Pangilinan J."/>
            <person name="Park H.-J."/>
            <person name="Ramirez L."/>
            <person name="Alfaro M."/>
            <person name="Sun H."/>
            <person name="Tritt A."/>
            <person name="Yoshinaga Y."/>
            <person name="Zwiers L.-H."/>
            <person name="Turgeon B."/>
            <person name="Goodwin S."/>
            <person name="Spatafora J."/>
            <person name="Crous P."/>
            <person name="Grigoriev I."/>
        </authorList>
    </citation>
    <scope>NUCLEOTIDE SEQUENCE</scope>
    <source>
        <strain evidence="2">CBS 113979</strain>
    </source>
</reference>
<feature type="compositionally biased region" description="Polar residues" evidence="1">
    <location>
        <begin position="433"/>
        <end position="465"/>
    </location>
</feature>
<feature type="region of interest" description="Disordered" evidence="1">
    <location>
        <begin position="1"/>
        <end position="24"/>
    </location>
</feature>
<feature type="compositionally biased region" description="Polar residues" evidence="1">
    <location>
        <begin position="166"/>
        <end position="181"/>
    </location>
</feature>
<dbReference type="EMBL" id="ML977209">
    <property type="protein sequence ID" value="KAF1981077.1"/>
    <property type="molecule type" value="Genomic_DNA"/>
</dbReference>
<protein>
    <submittedName>
        <fullName evidence="2">Uncharacterized protein</fullName>
    </submittedName>
</protein>
<feature type="region of interest" description="Disordered" evidence="1">
    <location>
        <begin position="278"/>
        <end position="465"/>
    </location>
</feature>
<feature type="compositionally biased region" description="Basic and acidic residues" evidence="1">
    <location>
        <begin position="218"/>
        <end position="227"/>
    </location>
</feature>
<evidence type="ECO:0000313" key="3">
    <source>
        <dbReference type="Proteomes" id="UP000800041"/>
    </source>
</evidence>